<evidence type="ECO:0000313" key="1">
    <source>
        <dbReference type="EMBL" id="GAI37801.1"/>
    </source>
</evidence>
<accession>X1P5S1</accession>
<sequence>QFIEKIVDKAKIEYNEEGLDALLKPESLITAEDLNKWVVKKHDTSYVQVRTIRQAVLNQYRQSSVEPRKLIERVLIPDLIYDKAVKEHFDKKVHVKKRLSNALSLLIYQKFYSDEVLGKAVVDSMEVVNYYEDHQDEYNDKKFSDVYLVLKAKVRDEKIASLRKNIFEGLHKKYNPEINQPVLEKLMKEEN</sequence>
<proteinExistence type="predicted"/>
<reference evidence="1" key="1">
    <citation type="journal article" date="2014" name="Front. Microbiol.">
        <title>High frequency of phylogenetically diverse reductive dehalogenase-homologous genes in deep subseafloor sedimentary metagenomes.</title>
        <authorList>
            <person name="Kawai M."/>
            <person name="Futagami T."/>
            <person name="Toyoda A."/>
            <person name="Takaki Y."/>
            <person name="Nishi S."/>
            <person name="Hori S."/>
            <person name="Arai W."/>
            <person name="Tsubouchi T."/>
            <person name="Morono Y."/>
            <person name="Uchiyama I."/>
            <person name="Ito T."/>
            <person name="Fujiyama A."/>
            <person name="Inagaki F."/>
            <person name="Takami H."/>
        </authorList>
    </citation>
    <scope>NUCLEOTIDE SEQUENCE</scope>
    <source>
        <strain evidence="1">Expedition CK06-06</strain>
    </source>
</reference>
<gene>
    <name evidence="1" type="ORF">S06H3_51622</name>
</gene>
<dbReference type="EMBL" id="BARV01032771">
    <property type="protein sequence ID" value="GAI37801.1"/>
    <property type="molecule type" value="Genomic_DNA"/>
</dbReference>
<protein>
    <submittedName>
        <fullName evidence="1">Uncharacterized protein</fullName>
    </submittedName>
</protein>
<dbReference type="AlphaFoldDB" id="X1P5S1"/>
<organism evidence="1">
    <name type="scientific">marine sediment metagenome</name>
    <dbReference type="NCBI Taxonomy" id="412755"/>
    <lineage>
        <taxon>unclassified sequences</taxon>
        <taxon>metagenomes</taxon>
        <taxon>ecological metagenomes</taxon>
    </lineage>
</organism>
<comment type="caution">
    <text evidence="1">The sequence shown here is derived from an EMBL/GenBank/DDBJ whole genome shotgun (WGS) entry which is preliminary data.</text>
</comment>
<name>X1P5S1_9ZZZZ</name>
<feature type="non-terminal residue" evidence="1">
    <location>
        <position position="1"/>
    </location>
</feature>